<keyword evidence="3" id="KW-1185">Reference proteome</keyword>
<dbReference type="AlphaFoldDB" id="A0A6A6SH44"/>
<sequence length="189" mass="19999">MKSLFFAAAGLLSIVSAAPAVVPGAPWEKLAPPPTGTEFFQLQAKSSTTAVNNQYLALKTGSSSYAMNGTQAAASKFFSTKYEKTGTWAIHNSDDTRQIVLQGSSSALLYLLDATDPRTDTIPKGQLMEWATFTKDNNVLGVKDGSTLTNRTFAAVKQTDGSYTLALYDGASTVDADISPVTLSLVKTA</sequence>
<name>A0A6A6SH44_9PLEO</name>
<reference evidence="2" key="1">
    <citation type="journal article" date="2020" name="Stud. Mycol.">
        <title>101 Dothideomycetes genomes: a test case for predicting lifestyles and emergence of pathogens.</title>
        <authorList>
            <person name="Haridas S."/>
            <person name="Albert R."/>
            <person name="Binder M."/>
            <person name="Bloem J."/>
            <person name="Labutti K."/>
            <person name="Salamov A."/>
            <person name="Andreopoulos B."/>
            <person name="Baker S."/>
            <person name="Barry K."/>
            <person name="Bills G."/>
            <person name="Bluhm B."/>
            <person name="Cannon C."/>
            <person name="Castanera R."/>
            <person name="Culley D."/>
            <person name="Daum C."/>
            <person name="Ezra D."/>
            <person name="Gonzalez J."/>
            <person name="Henrissat B."/>
            <person name="Kuo A."/>
            <person name="Liang C."/>
            <person name="Lipzen A."/>
            <person name="Lutzoni F."/>
            <person name="Magnuson J."/>
            <person name="Mondo S."/>
            <person name="Nolan M."/>
            <person name="Ohm R."/>
            <person name="Pangilinan J."/>
            <person name="Park H.-J."/>
            <person name="Ramirez L."/>
            <person name="Alfaro M."/>
            <person name="Sun H."/>
            <person name="Tritt A."/>
            <person name="Yoshinaga Y."/>
            <person name="Zwiers L.-H."/>
            <person name="Turgeon B."/>
            <person name="Goodwin S."/>
            <person name="Spatafora J."/>
            <person name="Crous P."/>
            <person name="Grigoriev I."/>
        </authorList>
    </citation>
    <scope>NUCLEOTIDE SEQUENCE</scope>
    <source>
        <strain evidence="2">CBS 473.64</strain>
    </source>
</reference>
<feature type="signal peptide" evidence="1">
    <location>
        <begin position="1"/>
        <end position="20"/>
    </location>
</feature>
<dbReference type="EMBL" id="MU006777">
    <property type="protein sequence ID" value="KAF2645768.1"/>
    <property type="molecule type" value="Genomic_DNA"/>
</dbReference>
<protein>
    <recommendedName>
        <fullName evidence="4">Ricin B lectin domain-containing protein</fullName>
    </recommendedName>
</protein>
<dbReference type="Proteomes" id="UP000799753">
    <property type="component" value="Unassembled WGS sequence"/>
</dbReference>
<evidence type="ECO:0000313" key="2">
    <source>
        <dbReference type="EMBL" id="KAF2645768.1"/>
    </source>
</evidence>
<evidence type="ECO:0000256" key="1">
    <source>
        <dbReference type="SAM" id="SignalP"/>
    </source>
</evidence>
<dbReference type="OrthoDB" id="5199481at2759"/>
<feature type="chain" id="PRO_5025451731" description="Ricin B lectin domain-containing protein" evidence="1">
    <location>
        <begin position="21"/>
        <end position="189"/>
    </location>
</feature>
<gene>
    <name evidence="2" type="ORF">P280DRAFT_513655</name>
</gene>
<evidence type="ECO:0000313" key="3">
    <source>
        <dbReference type="Proteomes" id="UP000799753"/>
    </source>
</evidence>
<organism evidence="2 3">
    <name type="scientific">Massarina eburnea CBS 473.64</name>
    <dbReference type="NCBI Taxonomy" id="1395130"/>
    <lineage>
        <taxon>Eukaryota</taxon>
        <taxon>Fungi</taxon>
        <taxon>Dikarya</taxon>
        <taxon>Ascomycota</taxon>
        <taxon>Pezizomycotina</taxon>
        <taxon>Dothideomycetes</taxon>
        <taxon>Pleosporomycetidae</taxon>
        <taxon>Pleosporales</taxon>
        <taxon>Massarineae</taxon>
        <taxon>Massarinaceae</taxon>
        <taxon>Massarina</taxon>
    </lineage>
</organism>
<proteinExistence type="predicted"/>
<keyword evidence="1" id="KW-0732">Signal</keyword>
<evidence type="ECO:0008006" key="4">
    <source>
        <dbReference type="Google" id="ProtNLM"/>
    </source>
</evidence>
<accession>A0A6A6SH44</accession>